<comment type="similarity">
    <text evidence="2">Belongs to the class I fructose-bisphosphate aldolase family.</text>
</comment>
<dbReference type="EC" id="4.1.2.13" evidence="3"/>
<dbReference type="InterPro" id="IPR013785">
    <property type="entry name" value="Aldolase_TIM"/>
</dbReference>
<dbReference type="EMBL" id="GELH01000836">
    <property type="protein sequence ID" value="JAS03436.1"/>
    <property type="molecule type" value="Transcribed_RNA"/>
</dbReference>
<evidence type="ECO:0000256" key="3">
    <source>
        <dbReference type="ARBA" id="ARBA00013068"/>
    </source>
</evidence>
<dbReference type="InterPro" id="IPR000741">
    <property type="entry name" value="FBA_I"/>
</dbReference>
<evidence type="ECO:0000256" key="5">
    <source>
        <dbReference type="ARBA" id="ARBA00023239"/>
    </source>
</evidence>
<dbReference type="GO" id="GO:0006096">
    <property type="term" value="P:glycolytic process"/>
    <property type="evidence" value="ECO:0007669"/>
    <property type="project" value="UniProtKB-UniPathway"/>
</dbReference>
<protein>
    <recommendedName>
        <fullName evidence="3">fructose-bisphosphate aldolase</fullName>
        <ecNumber evidence="3">4.1.2.13</ecNumber>
    </recommendedName>
</protein>
<evidence type="ECO:0000313" key="6">
    <source>
        <dbReference type="EMBL" id="JAS03437.1"/>
    </source>
</evidence>
<reference evidence="6" key="1">
    <citation type="submission" date="2016-03" db="EMBL/GenBank/DDBJ databases">
        <authorList>
            <person name="Ploux O."/>
        </authorList>
    </citation>
    <scope>NUCLEOTIDE SEQUENCE</scope>
    <source>
        <tissue evidence="6">Mantle</tissue>
    </source>
</reference>
<name>A0A194ALU1_PINFU</name>
<proteinExistence type="inferred from homology"/>
<comment type="pathway">
    <text evidence="1">Carbohydrate degradation; glycolysis; D-glyceraldehyde 3-phosphate and glycerone phosphate from D-glucose: step 4/4.</text>
</comment>
<dbReference type="GO" id="GO:0004332">
    <property type="term" value="F:fructose-bisphosphate aldolase activity"/>
    <property type="evidence" value="ECO:0007669"/>
    <property type="project" value="UniProtKB-EC"/>
</dbReference>
<dbReference type="Gene3D" id="3.20.20.70">
    <property type="entry name" value="Aldolase class I"/>
    <property type="match status" value="1"/>
</dbReference>
<dbReference type="SUPFAM" id="SSF51569">
    <property type="entry name" value="Aldolase"/>
    <property type="match status" value="1"/>
</dbReference>
<keyword evidence="4" id="KW-0324">Glycolysis</keyword>
<organism evidence="6">
    <name type="scientific">Pinctada fucata</name>
    <name type="common">Akoya pearl oyster</name>
    <name type="synonym">Pinctada imbricata fucata</name>
    <dbReference type="NCBI Taxonomy" id="50426"/>
    <lineage>
        <taxon>Eukaryota</taxon>
        <taxon>Metazoa</taxon>
        <taxon>Spiralia</taxon>
        <taxon>Lophotrochozoa</taxon>
        <taxon>Mollusca</taxon>
        <taxon>Bivalvia</taxon>
        <taxon>Autobranchia</taxon>
        <taxon>Pteriomorphia</taxon>
        <taxon>Pterioida</taxon>
        <taxon>Pterioidea</taxon>
        <taxon>Pteriidae</taxon>
        <taxon>Pinctada</taxon>
    </lineage>
</organism>
<dbReference type="EMBL" id="GELH01000835">
    <property type="protein sequence ID" value="JAS03437.1"/>
    <property type="molecule type" value="Transcribed_RNA"/>
</dbReference>
<dbReference type="UniPathway" id="UPA00109">
    <property type="reaction ID" value="UER00183"/>
</dbReference>
<evidence type="ECO:0000256" key="2">
    <source>
        <dbReference type="ARBA" id="ARBA00010387"/>
    </source>
</evidence>
<evidence type="ECO:0000256" key="1">
    <source>
        <dbReference type="ARBA" id="ARBA00004714"/>
    </source>
</evidence>
<dbReference type="PANTHER" id="PTHR11627">
    <property type="entry name" value="FRUCTOSE-BISPHOSPHATE ALDOLASE"/>
    <property type="match status" value="1"/>
</dbReference>
<sequence>MSCTTKYAPQDNARAAVLALSRTVPPAVAGVTFLSGGQSEEDATVNLNCINNDPGRRPWALTFSFGRALQASVLKVWQGKDDNVAAAQKELLSRAKANGLAAVGKYSGGADSAAGGQSLFVAQHAY</sequence>
<keyword evidence="5" id="KW-0456">Lyase</keyword>
<dbReference type="AlphaFoldDB" id="A0A194ALU1"/>
<dbReference type="Pfam" id="PF00274">
    <property type="entry name" value="Glycolytic"/>
    <property type="match status" value="1"/>
</dbReference>
<evidence type="ECO:0000256" key="4">
    <source>
        <dbReference type="ARBA" id="ARBA00023152"/>
    </source>
</evidence>
<accession>A0A194ALU1</accession>